<protein>
    <submittedName>
        <fullName evidence="3">Membrane protease YdiL (CAAX protease family)</fullName>
    </submittedName>
</protein>
<keyword evidence="3" id="KW-0378">Hydrolase</keyword>
<feature type="transmembrane region" description="Helical" evidence="1">
    <location>
        <begin position="146"/>
        <end position="165"/>
    </location>
</feature>
<evidence type="ECO:0000313" key="3">
    <source>
        <dbReference type="EMBL" id="TDQ11054.1"/>
    </source>
</evidence>
<sequence length="272" mass="29793">MNFKAGPFIKSILFIGLFIMLLVIGSIIQSMLQPEKSMLIYGFIGILAGLLTVCIFLKAEKEPFASSGLTGERKTPVRFVYGLLIGTAIFAAMIFVLLSCTSLSIQYDPKGFNIQSLQTYLPLIPLVLMEEIGFRSYPQKKLNGAYGVWISQIVVAAAFGLYHVLNGWTLYMAFTGTFVWAFVFGLSALWSGGIAMPTGIHLAVNILQNLTGLKGGEHSVWKIVDTTNAAQSEMGKTEYAGLVTHAFLLLAALLATSWYIKQRKQAVCQAKK</sequence>
<keyword evidence="1" id="KW-0812">Transmembrane</keyword>
<feature type="transmembrane region" description="Helical" evidence="1">
    <location>
        <begin position="79"/>
        <end position="105"/>
    </location>
</feature>
<dbReference type="PANTHER" id="PTHR39430">
    <property type="entry name" value="MEMBRANE-ASSOCIATED PROTEASE-RELATED"/>
    <property type="match status" value="1"/>
</dbReference>
<reference evidence="3 4" key="1">
    <citation type="submission" date="2019-03" db="EMBL/GenBank/DDBJ databases">
        <title>Genomic Encyclopedia of Archaeal and Bacterial Type Strains, Phase II (KMG-II): from individual species to whole genera.</title>
        <authorList>
            <person name="Goeker M."/>
        </authorList>
    </citation>
    <scope>NUCLEOTIDE SEQUENCE [LARGE SCALE GENOMIC DNA]</scope>
    <source>
        <strain evidence="3 4">DSM 19035</strain>
    </source>
</reference>
<evidence type="ECO:0000259" key="2">
    <source>
        <dbReference type="Pfam" id="PF02517"/>
    </source>
</evidence>
<dbReference type="PANTHER" id="PTHR39430:SF1">
    <property type="entry name" value="PROTEASE"/>
    <property type="match status" value="1"/>
</dbReference>
<keyword evidence="1" id="KW-0472">Membrane</keyword>
<accession>A0A4R6SX16</accession>
<dbReference type="GO" id="GO:0080120">
    <property type="term" value="P:CAAX-box protein maturation"/>
    <property type="evidence" value="ECO:0007669"/>
    <property type="project" value="UniProtKB-ARBA"/>
</dbReference>
<dbReference type="Pfam" id="PF02517">
    <property type="entry name" value="Rce1-like"/>
    <property type="match status" value="1"/>
</dbReference>
<proteinExistence type="predicted"/>
<evidence type="ECO:0000256" key="1">
    <source>
        <dbReference type="SAM" id="Phobius"/>
    </source>
</evidence>
<name>A0A4R6SX16_9SPHI</name>
<dbReference type="EMBL" id="SNYC01000003">
    <property type="protein sequence ID" value="TDQ11054.1"/>
    <property type="molecule type" value="Genomic_DNA"/>
</dbReference>
<evidence type="ECO:0000313" key="4">
    <source>
        <dbReference type="Proteomes" id="UP000295620"/>
    </source>
</evidence>
<comment type="caution">
    <text evidence="3">The sequence shown here is derived from an EMBL/GenBank/DDBJ whole genome shotgun (WGS) entry which is preliminary data.</text>
</comment>
<feature type="transmembrane region" description="Helical" evidence="1">
    <location>
        <begin position="171"/>
        <end position="190"/>
    </location>
</feature>
<feature type="transmembrane region" description="Helical" evidence="1">
    <location>
        <begin position="239"/>
        <end position="260"/>
    </location>
</feature>
<dbReference type="GO" id="GO:0004175">
    <property type="term" value="F:endopeptidase activity"/>
    <property type="evidence" value="ECO:0007669"/>
    <property type="project" value="UniProtKB-ARBA"/>
</dbReference>
<keyword evidence="1" id="KW-1133">Transmembrane helix</keyword>
<organism evidence="3 4">
    <name type="scientific">Pedobacter metabolipauper</name>
    <dbReference type="NCBI Taxonomy" id="425513"/>
    <lineage>
        <taxon>Bacteria</taxon>
        <taxon>Pseudomonadati</taxon>
        <taxon>Bacteroidota</taxon>
        <taxon>Sphingobacteriia</taxon>
        <taxon>Sphingobacteriales</taxon>
        <taxon>Sphingobacteriaceae</taxon>
        <taxon>Pedobacter</taxon>
    </lineage>
</organism>
<dbReference type="Proteomes" id="UP000295620">
    <property type="component" value="Unassembled WGS sequence"/>
</dbReference>
<dbReference type="AlphaFoldDB" id="A0A4R6SX16"/>
<keyword evidence="4" id="KW-1185">Reference proteome</keyword>
<gene>
    <name evidence="3" type="ORF">ATK78_0168</name>
</gene>
<keyword evidence="3" id="KW-0645">Protease</keyword>
<feature type="transmembrane region" description="Helical" evidence="1">
    <location>
        <begin position="38"/>
        <end position="59"/>
    </location>
</feature>
<feature type="transmembrane region" description="Helical" evidence="1">
    <location>
        <begin position="12"/>
        <end position="32"/>
    </location>
</feature>
<feature type="domain" description="CAAX prenyl protease 2/Lysostaphin resistance protein A-like" evidence="2">
    <location>
        <begin position="123"/>
        <end position="206"/>
    </location>
</feature>
<dbReference type="InterPro" id="IPR003675">
    <property type="entry name" value="Rce1/LyrA-like_dom"/>
</dbReference>
<dbReference type="GO" id="GO:0006508">
    <property type="term" value="P:proteolysis"/>
    <property type="evidence" value="ECO:0007669"/>
    <property type="project" value="UniProtKB-KW"/>
</dbReference>